<dbReference type="EMBL" id="CP016268">
    <property type="protein sequence ID" value="ANO51269.1"/>
    <property type="molecule type" value="Genomic_DNA"/>
</dbReference>
<protein>
    <submittedName>
        <fullName evidence="10">Cell division protein FtsX</fullName>
    </submittedName>
</protein>
<feature type="transmembrane region" description="Helical" evidence="7">
    <location>
        <begin position="325"/>
        <end position="354"/>
    </location>
</feature>
<evidence type="ECO:0000256" key="6">
    <source>
        <dbReference type="ARBA" id="ARBA00038076"/>
    </source>
</evidence>
<proteinExistence type="inferred from homology"/>
<dbReference type="Proteomes" id="UP000092695">
    <property type="component" value="Chromosome"/>
</dbReference>
<keyword evidence="5 7" id="KW-0472">Membrane</keyword>
<accession>A0A193LFW8</accession>
<dbReference type="STRING" id="1548547.BA177_08695"/>
<keyword evidence="11" id="KW-1185">Reference proteome</keyword>
<evidence type="ECO:0000256" key="5">
    <source>
        <dbReference type="ARBA" id="ARBA00023136"/>
    </source>
</evidence>
<keyword evidence="10" id="KW-0131">Cell cycle</keyword>
<feature type="domain" description="ABC3 transporter permease C-terminal" evidence="8">
    <location>
        <begin position="284"/>
        <end position="392"/>
    </location>
</feature>
<reference evidence="10 11" key="1">
    <citation type="submission" date="2016-06" db="EMBL/GenBank/DDBJ databases">
        <title>Complete genome sequence of a deep-branching marine Gamma Proteobacterium Woeseia oceani type strain XK5.</title>
        <authorList>
            <person name="Mu D."/>
            <person name="Du Z."/>
        </authorList>
    </citation>
    <scope>NUCLEOTIDE SEQUENCE [LARGE SCALE GENOMIC DNA]</scope>
    <source>
        <strain evidence="10 11">XK5</strain>
    </source>
</reference>
<evidence type="ECO:0000256" key="1">
    <source>
        <dbReference type="ARBA" id="ARBA00004651"/>
    </source>
</evidence>
<dbReference type="Pfam" id="PF02687">
    <property type="entry name" value="FtsX"/>
    <property type="match status" value="1"/>
</dbReference>
<dbReference type="KEGG" id="woc:BA177_08695"/>
<gene>
    <name evidence="10" type="ORF">BA177_08695</name>
</gene>
<feature type="transmembrane region" description="Helical" evidence="7">
    <location>
        <begin position="17"/>
        <end position="38"/>
    </location>
</feature>
<keyword evidence="4 7" id="KW-1133">Transmembrane helix</keyword>
<dbReference type="GO" id="GO:0005886">
    <property type="term" value="C:plasma membrane"/>
    <property type="evidence" value="ECO:0007669"/>
    <property type="project" value="UniProtKB-SubCell"/>
</dbReference>
<keyword evidence="10" id="KW-0132">Cell division</keyword>
<organism evidence="10 11">
    <name type="scientific">Woeseia oceani</name>
    <dbReference type="NCBI Taxonomy" id="1548547"/>
    <lineage>
        <taxon>Bacteria</taxon>
        <taxon>Pseudomonadati</taxon>
        <taxon>Pseudomonadota</taxon>
        <taxon>Gammaproteobacteria</taxon>
        <taxon>Woeseiales</taxon>
        <taxon>Woeseiaceae</taxon>
        <taxon>Woeseia</taxon>
    </lineage>
</organism>
<feature type="transmembrane region" description="Helical" evidence="7">
    <location>
        <begin position="366"/>
        <end position="386"/>
    </location>
</feature>
<feature type="domain" description="MacB-like periplasmic core" evidence="9">
    <location>
        <begin position="19"/>
        <end position="222"/>
    </location>
</feature>
<dbReference type="PANTHER" id="PTHR30572">
    <property type="entry name" value="MEMBRANE COMPONENT OF TRANSPORTER-RELATED"/>
    <property type="match status" value="1"/>
</dbReference>
<evidence type="ECO:0000259" key="8">
    <source>
        <dbReference type="Pfam" id="PF02687"/>
    </source>
</evidence>
<dbReference type="Pfam" id="PF12704">
    <property type="entry name" value="MacB_PCD"/>
    <property type="match status" value="1"/>
</dbReference>
<evidence type="ECO:0000256" key="7">
    <source>
        <dbReference type="SAM" id="Phobius"/>
    </source>
</evidence>
<evidence type="ECO:0000313" key="10">
    <source>
        <dbReference type="EMBL" id="ANO51269.1"/>
    </source>
</evidence>
<evidence type="ECO:0000256" key="4">
    <source>
        <dbReference type="ARBA" id="ARBA00022989"/>
    </source>
</evidence>
<dbReference type="GO" id="GO:0051301">
    <property type="term" value="P:cell division"/>
    <property type="evidence" value="ECO:0007669"/>
    <property type="project" value="UniProtKB-KW"/>
</dbReference>
<comment type="subcellular location">
    <subcellularLocation>
        <location evidence="1">Cell membrane</location>
        <topology evidence="1">Multi-pass membrane protein</topology>
    </subcellularLocation>
</comment>
<evidence type="ECO:0000256" key="3">
    <source>
        <dbReference type="ARBA" id="ARBA00022692"/>
    </source>
</evidence>
<sequence>MNIGPIWRALMRSKSSYILIALQIAVTMAIIVNAIAIIQERSRLMSRPSGVDEDNIFYISSHAFGKDVNYRSLIENDLRDLRALPGVVNAISTNSVPLRGGGWSMALSREPGLSSDGSSVALYFTDQNGIETLGVNLVEGRNFREDEIVWSDPQSNRLPAQGIITRAMADTLFPDERGSVVGKTVYINENDPVQIIGIVERLQAPWNGWDGVERSILMPMIRQDPYVRYVIRVEPGLLDSMMPRVEEMLATSNRSRIVERMRTMNETRRRSYLGDSALVTLLSFTALLLTGITGLGIVGLASFNVSRRTRQIGTRRALGATRGSILAYFMLENFLVSSVGIAAGAVLSVALNVWMVQAFELTRISWYLIPAAMLMLWLVGQIAAAGPARRASLVPPAVATRAV</sequence>
<dbReference type="InterPro" id="IPR025857">
    <property type="entry name" value="MacB_PCD"/>
</dbReference>
<evidence type="ECO:0000259" key="9">
    <source>
        <dbReference type="Pfam" id="PF12704"/>
    </source>
</evidence>
<dbReference type="PANTHER" id="PTHR30572:SF4">
    <property type="entry name" value="ABC TRANSPORTER PERMEASE YTRF"/>
    <property type="match status" value="1"/>
</dbReference>
<dbReference type="RefSeq" id="WP_068615457.1">
    <property type="nucleotide sequence ID" value="NZ_CP016268.1"/>
</dbReference>
<comment type="similarity">
    <text evidence="6">Belongs to the ABC-4 integral membrane protein family.</text>
</comment>
<dbReference type="InterPro" id="IPR050250">
    <property type="entry name" value="Macrolide_Exporter_MacB"/>
</dbReference>
<feature type="transmembrane region" description="Helical" evidence="7">
    <location>
        <begin position="278"/>
        <end position="305"/>
    </location>
</feature>
<keyword evidence="2" id="KW-1003">Cell membrane</keyword>
<evidence type="ECO:0000313" key="11">
    <source>
        <dbReference type="Proteomes" id="UP000092695"/>
    </source>
</evidence>
<dbReference type="GO" id="GO:0022857">
    <property type="term" value="F:transmembrane transporter activity"/>
    <property type="evidence" value="ECO:0007669"/>
    <property type="project" value="TreeGrafter"/>
</dbReference>
<dbReference type="InterPro" id="IPR003838">
    <property type="entry name" value="ABC3_permease_C"/>
</dbReference>
<dbReference type="AlphaFoldDB" id="A0A193LFW8"/>
<evidence type="ECO:0000256" key="2">
    <source>
        <dbReference type="ARBA" id="ARBA00022475"/>
    </source>
</evidence>
<keyword evidence="3 7" id="KW-0812">Transmembrane</keyword>
<name>A0A193LFW8_9GAMM</name>
<dbReference type="OrthoDB" id="9770036at2"/>